<evidence type="ECO:0000313" key="2">
    <source>
        <dbReference type="EMBL" id="GAA3609171.1"/>
    </source>
</evidence>
<name>A0ABP6ZM94_9ACTN</name>
<organism evidence="2 3">
    <name type="scientific">Kineosporia mesophila</name>
    <dbReference type="NCBI Taxonomy" id="566012"/>
    <lineage>
        <taxon>Bacteria</taxon>
        <taxon>Bacillati</taxon>
        <taxon>Actinomycetota</taxon>
        <taxon>Actinomycetes</taxon>
        <taxon>Kineosporiales</taxon>
        <taxon>Kineosporiaceae</taxon>
        <taxon>Kineosporia</taxon>
    </lineage>
</organism>
<gene>
    <name evidence="2" type="ORF">GCM10022223_26520</name>
</gene>
<evidence type="ECO:0000256" key="1">
    <source>
        <dbReference type="SAM" id="SignalP"/>
    </source>
</evidence>
<dbReference type="EMBL" id="BAAAZO010000003">
    <property type="protein sequence ID" value="GAA3609171.1"/>
    <property type="molecule type" value="Genomic_DNA"/>
</dbReference>
<dbReference type="RefSeq" id="WP_231483457.1">
    <property type="nucleotide sequence ID" value="NZ_BAAAZO010000003.1"/>
</dbReference>
<feature type="signal peptide" evidence="1">
    <location>
        <begin position="1"/>
        <end position="26"/>
    </location>
</feature>
<feature type="chain" id="PRO_5046925980" evidence="1">
    <location>
        <begin position="27"/>
        <end position="115"/>
    </location>
</feature>
<keyword evidence="3" id="KW-1185">Reference proteome</keyword>
<proteinExistence type="predicted"/>
<dbReference type="Proteomes" id="UP001501074">
    <property type="component" value="Unassembled WGS sequence"/>
</dbReference>
<protein>
    <submittedName>
        <fullName evidence="2">Uncharacterized protein</fullName>
    </submittedName>
</protein>
<reference evidence="3" key="1">
    <citation type="journal article" date="2019" name="Int. J. Syst. Evol. Microbiol.">
        <title>The Global Catalogue of Microorganisms (GCM) 10K type strain sequencing project: providing services to taxonomists for standard genome sequencing and annotation.</title>
        <authorList>
            <consortium name="The Broad Institute Genomics Platform"/>
            <consortium name="The Broad Institute Genome Sequencing Center for Infectious Disease"/>
            <person name="Wu L."/>
            <person name="Ma J."/>
        </authorList>
    </citation>
    <scope>NUCLEOTIDE SEQUENCE [LARGE SCALE GENOMIC DNA]</scope>
    <source>
        <strain evidence="3">JCM 16902</strain>
    </source>
</reference>
<sequence length="115" mass="12390">MKFAKIALVAFALLGMDLIFAQGAQAAACGTVKDVSLSGSKGHWTVTCSGGKKTVKGWVEDTKADGDCPHVTAYFQFENSSYSIDRDAKACPKGDRTTFNWTETADYVTVFQYGS</sequence>
<accession>A0ABP6ZM94</accession>
<evidence type="ECO:0000313" key="3">
    <source>
        <dbReference type="Proteomes" id="UP001501074"/>
    </source>
</evidence>
<comment type="caution">
    <text evidence="2">The sequence shown here is derived from an EMBL/GenBank/DDBJ whole genome shotgun (WGS) entry which is preliminary data.</text>
</comment>
<keyword evidence="1" id="KW-0732">Signal</keyword>